<feature type="domain" description="BON" evidence="2">
    <location>
        <begin position="25"/>
        <end position="92"/>
    </location>
</feature>
<accession>A0A178IE71</accession>
<reference evidence="3 4" key="1">
    <citation type="submission" date="2016-01" db="EMBL/GenBank/DDBJ databases">
        <title>High potential of lignocellulose degradation of a new Verrucomicrobia species.</title>
        <authorList>
            <person name="Wang Y."/>
            <person name="Shi Y."/>
            <person name="Qiu Z."/>
            <person name="Liu S."/>
            <person name="Yang H."/>
        </authorList>
    </citation>
    <scope>NUCLEOTIDE SEQUENCE [LARGE SCALE GENOMIC DNA]</scope>
    <source>
        <strain evidence="3 4">TSB47</strain>
    </source>
</reference>
<dbReference type="STRING" id="1184151.AW736_19215"/>
<dbReference type="SMART" id="SM00749">
    <property type="entry name" value="BON"/>
    <property type="match status" value="3"/>
</dbReference>
<keyword evidence="4" id="KW-1185">Reference proteome</keyword>
<evidence type="ECO:0000313" key="3">
    <source>
        <dbReference type="EMBL" id="OAM88312.1"/>
    </source>
</evidence>
<dbReference type="PROSITE" id="PS50914">
    <property type="entry name" value="BON"/>
    <property type="match status" value="3"/>
</dbReference>
<gene>
    <name evidence="3" type="ORF">AW736_19215</name>
</gene>
<keyword evidence="1" id="KW-0732">Signal</keyword>
<protein>
    <submittedName>
        <fullName evidence="3">Transporter</fullName>
    </submittedName>
</protein>
<dbReference type="PANTHER" id="PTHR34606">
    <property type="entry name" value="BON DOMAIN-CONTAINING PROTEIN"/>
    <property type="match status" value="1"/>
</dbReference>
<dbReference type="Gene3D" id="3.30.1340.30">
    <property type="match status" value="3"/>
</dbReference>
<dbReference type="Pfam" id="PF04972">
    <property type="entry name" value="BON"/>
    <property type="match status" value="3"/>
</dbReference>
<sequence length="249" mass="26806">MKIKNMPVLLLLAASPIILLASSETDRKIEDAAKASYNYRTILEDHVKVEARDGVVTLTGTVQDKEEKALAEDTVENLPGVTSVDNKLAIKSTYPEHSDAWMAFKIRSRLLMKANVSIATTKVDVKDGVVTLTGTADNLAQKELTGLYAREIDWVQSVQNDIVAKPDATSATDATLGEKIDDISITAQVKHALFIHKATSALKTKITATNGVIAITGEASSSAEKSLVTKLVQDVRGVKSVNNNMTVKS</sequence>
<dbReference type="InterPro" id="IPR051686">
    <property type="entry name" value="Lipoprotein_DolP"/>
</dbReference>
<proteinExistence type="predicted"/>
<dbReference type="InterPro" id="IPR007055">
    <property type="entry name" value="BON_dom"/>
</dbReference>
<evidence type="ECO:0000256" key="1">
    <source>
        <dbReference type="SAM" id="SignalP"/>
    </source>
</evidence>
<dbReference type="AlphaFoldDB" id="A0A178IE71"/>
<organism evidence="3 4">
    <name type="scientific">Termitidicoccus mucosus</name>
    <dbReference type="NCBI Taxonomy" id="1184151"/>
    <lineage>
        <taxon>Bacteria</taxon>
        <taxon>Pseudomonadati</taxon>
        <taxon>Verrucomicrobiota</taxon>
        <taxon>Opitutia</taxon>
        <taxon>Opitutales</taxon>
        <taxon>Opitutaceae</taxon>
        <taxon>Termitidicoccus</taxon>
    </lineage>
</organism>
<evidence type="ECO:0000259" key="2">
    <source>
        <dbReference type="PROSITE" id="PS50914"/>
    </source>
</evidence>
<dbReference type="InterPro" id="IPR014004">
    <property type="entry name" value="Transpt-assoc_nodulatn_dom_bac"/>
</dbReference>
<comment type="caution">
    <text evidence="3">The sequence shown here is derived from an EMBL/GenBank/DDBJ whole genome shotgun (WGS) entry which is preliminary data.</text>
</comment>
<dbReference type="OrthoDB" id="8910395at2"/>
<dbReference type="Proteomes" id="UP000078486">
    <property type="component" value="Unassembled WGS sequence"/>
</dbReference>
<feature type="domain" description="BON" evidence="2">
    <location>
        <begin position="98"/>
        <end position="166"/>
    </location>
</feature>
<dbReference type="PANTHER" id="PTHR34606:SF15">
    <property type="entry name" value="BON DOMAIN-CONTAINING PROTEIN"/>
    <property type="match status" value="1"/>
</dbReference>
<dbReference type="EMBL" id="LRRQ01000137">
    <property type="protein sequence ID" value="OAM88312.1"/>
    <property type="molecule type" value="Genomic_DNA"/>
</dbReference>
<feature type="domain" description="BON" evidence="2">
    <location>
        <begin position="181"/>
        <end position="249"/>
    </location>
</feature>
<feature type="signal peptide" evidence="1">
    <location>
        <begin position="1"/>
        <end position="21"/>
    </location>
</feature>
<feature type="chain" id="PRO_5008088678" evidence="1">
    <location>
        <begin position="22"/>
        <end position="249"/>
    </location>
</feature>
<evidence type="ECO:0000313" key="4">
    <source>
        <dbReference type="Proteomes" id="UP000078486"/>
    </source>
</evidence>
<name>A0A178IE71_9BACT</name>